<evidence type="ECO:0000256" key="1">
    <source>
        <dbReference type="SAM" id="MobiDB-lite"/>
    </source>
</evidence>
<dbReference type="Pfam" id="PF07707">
    <property type="entry name" value="BACK"/>
    <property type="match status" value="1"/>
</dbReference>
<feature type="compositionally biased region" description="Basic residues" evidence="1">
    <location>
        <begin position="505"/>
        <end position="518"/>
    </location>
</feature>
<evidence type="ECO:0000259" key="2">
    <source>
        <dbReference type="SMART" id="SM00875"/>
    </source>
</evidence>
<evidence type="ECO:0000313" key="4">
    <source>
        <dbReference type="WBParaSite" id="nRc.2.0.1.t35068-RA"/>
    </source>
</evidence>
<dbReference type="WBParaSite" id="nRc.2.0.1.t35068-RA">
    <property type="protein sequence ID" value="nRc.2.0.1.t35068-RA"/>
    <property type="gene ID" value="nRc.2.0.1.g35068"/>
</dbReference>
<keyword evidence="3" id="KW-1185">Reference proteome</keyword>
<name>A0A915KAX1_ROMCU</name>
<dbReference type="Gene3D" id="3.30.710.10">
    <property type="entry name" value="Potassium Channel Kv1.1, Chain A"/>
    <property type="match status" value="1"/>
</dbReference>
<evidence type="ECO:0000313" key="3">
    <source>
        <dbReference type="Proteomes" id="UP000887565"/>
    </source>
</evidence>
<dbReference type="Gene3D" id="1.25.40.420">
    <property type="match status" value="1"/>
</dbReference>
<organism evidence="3 4">
    <name type="scientific">Romanomermis culicivorax</name>
    <name type="common">Nematode worm</name>
    <dbReference type="NCBI Taxonomy" id="13658"/>
    <lineage>
        <taxon>Eukaryota</taxon>
        <taxon>Metazoa</taxon>
        <taxon>Ecdysozoa</taxon>
        <taxon>Nematoda</taxon>
        <taxon>Enoplea</taxon>
        <taxon>Dorylaimia</taxon>
        <taxon>Mermithida</taxon>
        <taxon>Mermithoidea</taxon>
        <taxon>Mermithidae</taxon>
        <taxon>Romanomermis</taxon>
    </lineage>
</organism>
<dbReference type="SMART" id="SM00875">
    <property type="entry name" value="BACK"/>
    <property type="match status" value="1"/>
</dbReference>
<dbReference type="SUPFAM" id="SSF54695">
    <property type="entry name" value="POZ domain"/>
    <property type="match status" value="1"/>
</dbReference>
<dbReference type="CDD" id="cd18186">
    <property type="entry name" value="BTB_POZ_ZBTB_KLHL-like"/>
    <property type="match status" value="1"/>
</dbReference>
<feature type="compositionally biased region" description="Low complexity" evidence="1">
    <location>
        <begin position="362"/>
        <end position="373"/>
    </location>
</feature>
<dbReference type="PANTHER" id="PTHR45632">
    <property type="entry name" value="LD33804P"/>
    <property type="match status" value="1"/>
</dbReference>
<dbReference type="InterPro" id="IPR011705">
    <property type="entry name" value="BACK"/>
</dbReference>
<dbReference type="AlphaFoldDB" id="A0A915KAX1"/>
<protein>
    <submittedName>
        <fullName evidence="4">BACK domain-containing protein</fullName>
    </submittedName>
</protein>
<reference evidence="4" key="1">
    <citation type="submission" date="2022-11" db="UniProtKB">
        <authorList>
            <consortium name="WormBaseParasite"/>
        </authorList>
    </citation>
    <scope>IDENTIFICATION</scope>
</reference>
<dbReference type="Proteomes" id="UP000887565">
    <property type="component" value="Unplaced"/>
</dbReference>
<feature type="region of interest" description="Disordered" evidence="1">
    <location>
        <begin position="496"/>
        <end position="518"/>
    </location>
</feature>
<proteinExistence type="predicted"/>
<feature type="compositionally biased region" description="Basic and acidic residues" evidence="1">
    <location>
        <begin position="411"/>
        <end position="420"/>
    </location>
</feature>
<accession>A0A915KAX1</accession>
<sequence length="518" mass="59027">MSDSTKVEDDIHKPFSIKMDDHARQEKLMQFLRRQNKIFNYGLVVGEIRPPTTGPILGGPDLTLLVRGDRLAVHSLLFWFHCRDFAQWLQKHRCVSLPALVDLRNTELTYPAMRNIVDWVYEEEKDILLDMASAAETMYAAAYFGVDALLKIVQDYSLQVSLRKPKILLKWLNVAEKFECDCLYKNELYHMAATHFQSLLKVDPSEIGQLSSSALVNLLRREDLNVQTEIDPFKLALIWIKINRDQTGKRTEIDSIFQSIRFVTMPLKEKQLCWKMVDQEDPEILNLLEPYIMLADWHQTCKSNDRQRESDLKEQFRKHVLTGALAPVDGSLGSPKSEKTPIHLPSRSLEYPPGDLSLGMNSCESRSSSLALSDPEFAKEESTAAATQRTARTKIDSGGNQSETQSQEETSIEKPLKLKEQERKDNGLGLPSLQPPIESGIVSNVSKIVDVEQQQKAEIIDSGQPVCFHFETTQTRFDPQGKKLLTTFKYDFKNPDSTTTDTSCKHKHLWKTTPSKRG</sequence>
<feature type="domain" description="BACK" evidence="2">
    <location>
        <begin position="168"/>
        <end position="275"/>
    </location>
</feature>
<feature type="region of interest" description="Disordered" evidence="1">
    <location>
        <begin position="327"/>
        <end position="420"/>
    </location>
</feature>
<dbReference type="InterPro" id="IPR011333">
    <property type="entry name" value="SKP1/BTB/POZ_sf"/>
</dbReference>